<dbReference type="GO" id="GO:0043041">
    <property type="term" value="P:amino acid activation for nonribosomal peptide biosynthetic process"/>
    <property type="evidence" value="ECO:0007669"/>
    <property type="project" value="TreeGrafter"/>
</dbReference>
<dbReference type="Pfam" id="PF00501">
    <property type="entry name" value="AMP-binding"/>
    <property type="match status" value="1"/>
</dbReference>
<organism evidence="5 6">
    <name type="scientific">Burkholderia aenigmatica</name>
    <dbReference type="NCBI Taxonomy" id="2015348"/>
    <lineage>
        <taxon>Bacteria</taxon>
        <taxon>Pseudomonadati</taxon>
        <taxon>Pseudomonadota</taxon>
        <taxon>Betaproteobacteria</taxon>
        <taxon>Burkholderiales</taxon>
        <taxon>Burkholderiaceae</taxon>
        <taxon>Burkholderia</taxon>
        <taxon>Burkholderia cepacia complex</taxon>
    </lineage>
</organism>
<dbReference type="Pfam" id="PF00550">
    <property type="entry name" value="PP-binding"/>
    <property type="match status" value="1"/>
</dbReference>
<proteinExistence type="predicted"/>
<dbReference type="PANTHER" id="PTHR45527">
    <property type="entry name" value="NONRIBOSOMAL PEPTIDE SYNTHETASE"/>
    <property type="match status" value="1"/>
</dbReference>
<dbReference type="SUPFAM" id="SSF53474">
    <property type="entry name" value="alpha/beta-Hydrolases"/>
    <property type="match status" value="1"/>
</dbReference>
<keyword evidence="2" id="KW-0596">Phosphopantetheine</keyword>
<dbReference type="GO" id="GO:0044550">
    <property type="term" value="P:secondary metabolite biosynthetic process"/>
    <property type="evidence" value="ECO:0007669"/>
    <property type="project" value="TreeGrafter"/>
</dbReference>
<dbReference type="InterPro" id="IPR006162">
    <property type="entry name" value="Ppantetheine_attach_site"/>
</dbReference>
<evidence type="ECO:0000256" key="2">
    <source>
        <dbReference type="ARBA" id="ARBA00022450"/>
    </source>
</evidence>
<dbReference type="InterPro" id="IPR000873">
    <property type="entry name" value="AMP-dep_synth/lig_dom"/>
</dbReference>
<dbReference type="GO" id="GO:0005737">
    <property type="term" value="C:cytoplasm"/>
    <property type="evidence" value="ECO:0007669"/>
    <property type="project" value="TreeGrafter"/>
</dbReference>
<dbReference type="SMART" id="SM00824">
    <property type="entry name" value="PKS_TE"/>
    <property type="match status" value="1"/>
</dbReference>
<dbReference type="SMART" id="SM00823">
    <property type="entry name" value="PKS_PP"/>
    <property type="match status" value="1"/>
</dbReference>
<dbReference type="Pfam" id="PF00668">
    <property type="entry name" value="Condensation"/>
    <property type="match status" value="1"/>
</dbReference>
<dbReference type="NCBIfam" id="TIGR01733">
    <property type="entry name" value="AA-adenyl-dom"/>
    <property type="match status" value="1"/>
</dbReference>
<dbReference type="CDD" id="cd05930">
    <property type="entry name" value="A_NRPS"/>
    <property type="match status" value="1"/>
</dbReference>
<dbReference type="InterPro" id="IPR023213">
    <property type="entry name" value="CAT-like_dom_sf"/>
</dbReference>
<keyword evidence="3" id="KW-0597">Phosphoprotein</keyword>
<dbReference type="Gene3D" id="3.30.559.10">
    <property type="entry name" value="Chloramphenicol acetyltransferase-like domain"/>
    <property type="match status" value="1"/>
</dbReference>
<dbReference type="Pfam" id="PF13193">
    <property type="entry name" value="AMP-binding_C"/>
    <property type="match status" value="1"/>
</dbReference>
<dbReference type="GO" id="GO:0031177">
    <property type="term" value="F:phosphopantetheine binding"/>
    <property type="evidence" value="ECO:0007669"/>
    <property type="project" value="InterPro"/>
</dbReference>
<evidence type="ECO:0000313" key="5">
    <source>
        <dbReference type="EMBL" id="OXI49164.1"/>
    </source>
</evidence>
<dbReference type="Gene3D" id="3.30.300.30">
    <property type="match status" value="1"/>
</dbReference>
<dbReference type="SUPFAM" id="SSF56801">
    <property type="entry name" value="Acetyl-CoA synthetase-like"/>
    <property type="match status" value="1"/>
</dbReference>
<dbReference type="PROSITE" id="PS00012">
    <property type="entry name" value="PHOSPHOPANTETHEINE"/>
    <property type="match status" value="1"/>
</dbReference>
<dbReference type="InterPro" id="IPR001242">
    <property type="entry name" value="Condensation_dom"/>
</dbReference>
<reference evidence="6" key="1">
    <citation type="submission" date="2017-06" db="EMBL/GenBank/DDBJ databases">
        <authorList>
            <person name="LiPuma J."/>
            <person name="Spilker T."/>
        </authorList>
    </citation>
    <scope>NUCLEOTIDE SEQUENCE [LARGE SCALE GENOMIC DNA]</scope>
    <source>
        <strain evidence="6">AU17325</strain>
    </source>
</reference>
<dbReference type="EMBL" id="NKFA01000003">
    <property type="protein sequence ID" value="OXI49164.1"/>
    <property type="molecule type" value="Genomic_DNA"/>
</dbReference>
<dbReference type="InterPro" id="IPR020806">
    <property type="entry name" value="PKS_PP-bd"/>
</dbReference>
<dbReference type="Gene3D" id="3.40.50.1820">
    <property type="entry name" value="alpha/beta hydrolase"/>
    <property type="match status" value="1"/>
</dbReference>
<dbReference type="SUPFAM" id="SSF47336">
    <property type="entry name" value="ACP-like"/>
    <property type="match status" value="1"/>
</dbReference>
<gene>
    <name evidence="5" type="ORF">CFB84_09865</name>
</gene>
<dbReference type="InterPro" id="IPR001031">
    <property type="entry name" value="Thioesterase"/>
</dbReference>
<dbReference type="InterPro" id="IPR025110">
    <property type="entry name" value="AMP-bd_C"/>
</dbReference>
<dbReference type="InterPro" id="IPR009081">
    <property type="entry name" value="PP-bd_ACP"/>
</dbReference>
<dbReference type="GO" id="GO:0003824">
    <property type="term" value="F:catalytic activity"/>
    <property type="evidence" value="ECO:0007669"/>
    <property type="project" value="InterPro"/>
</dbReference>
<dbReference type="SUPFAM" id="SSF52777">
    <property type="entry name" value="CoA-dependent acyltransferases"/>
    <property type="match status" value="2"/>
</dbReference>
<dbReference type="Pfam" id="PF00975">
    <property type="entry name" value="Thioesterase"/>
    <property type="match status" value="1"/>
</dbReference>
<protein>
    <submittedName>
        <fullName evidence="5">Non-ribosomal peptide synthetase</fullName>
    </submittedName>
</protein>
<evidence type="ECO:0000259" key="4">
    <source>
        <dbReference type="PROSITE" id="PS50075"/>
    </source>
</evidence>
<dbReference type="PANTHER" id="PTHR45527:SF1">
    <property type="entry name" value="FATTY ACID SYNTHASE"/>
    <property type="match status" value="1"/>
</dbReference>
<dbReference type="PROSITE" id="PS50075">
    <property type="entry name" value="CARRIER"/>
    <property type="match status" value="1"/>
</dbReference>
<sequence length="1309" mass="141193">MQLEERPMERPIRATSAQYGIWVAQQVDPDDPGYLTAETIELDGVLDVDALTGSVEAVLDHADALHMRFAWADDTLWQYRRAPATRLPLVDLSMQADPGQAARDWMKASLSVCCDVTSDPLYRTALLRLSPTRHWWYLQVHHIVLDGFGYGLLQQAVAARYNARVGKAPVPTLPDWRVDRVVEAEASYRANGGFEADRAFWRGYLRDLPAPLELAPKQDVAPDASRATRVVDGARLARLRDAAVHAGVDWNAWLLCATGIWLARQGGQRDLTLGLPVMNRLGTPALGVPCMAMNIVPFRMHVDAGHSPRDLARACSDQLRAIRPHLVYRYGWIRGDLGLLERNVFLFNQAVNVMPFERQVAFRGLASDTRAVSGGPVKDLNVTLAVRGGAWHLTLEANPNAYDADTLAAYVQSFVDWLDTFAACAADEPVARLLDDMPPPSIVRGAPLPGPHDDVIALIERVARDAPAHTAIEAGERRVDYRTLLADAAALADALARRGVTQQTRVAIAAPRAPDVIAAMLAVLKLGAVIVPLDPDGPPQRTAAMLADASPAIVITRGAHRACAGACPVFDLDAARAPATRHAPTGDAPVPDSLPAYLLYTSGSTGRPNGVLTGRGALGQFVASTRDLYRIGPGDRVLQFAPLHFDASFEEVFATLCRGATLVLRDDAMLDSVDTFTAEVERRGITVLDLPTAYWHVLAHALDARHARRLDRVRLTIIGGEAALPERIRRWRAHLADRVLLNTYGPTEATIIATAACVGGPQAVWQEGEPVPIGTPRAGVDACIVDGRAYPVAAGCTGELVLCGDGLALAYAGNPALTAERFVTLPRGGQRAYRTGDLATLRDGRLYFDGRIDHEVKISGVRIDPREIEDALLREPDVREAAVVASRSGAGTVTLAAFVAGSAEPAALRMQLVQRLPAAAIPDRWHVLERLPRNANGKIDRNALQRADARRDEAADDPRAGALERQVMAVWRNVLGDVALTPGSNFFDIGGKSLQAMQASARLAAELGRDVPVSMLFRHPTIAMLTAALRTPLAYRPRTERNAFAPHLAIQSGSGAAPRLICIHPADGLAWSYLRLAAYLPDATIDGLQLSVDDTRDAADFDALVQTYVRRVRALQPDGPYHLLGWSLGGALAYGVAAALACDGDAVGTLALMDSYPSSAWTAQPMPACGDALRILLTVNGDFDTADLSDTVLRQRLLRANSPFAALGGAGLDAFVAATLRQMRLFRAASTPRYDGELLLFNATRKRQGMPTPERWHAHRPAGTLTCHALDCSHDGMSDPESMAAIGAVLTERLAATAGPDLQSRNSNR</sequence>
<name>A0A228J3J8_9BURK</name>
<dbReference type="InterPro" id="IPR020802">
    <property type="entry name" value="TesA-like"/>
</dbReference>
<evidence type="ECO:0000256" key="1">
    <source>
        <dbReference type="ARBA" id="ARBA00001957"/>
    </source>
</evidence>
<dbReference type="Gene3D" id="3.40.50.12780">
    <property type="entry name" value="N-terminal domain of ligase-like"/>
    <property type="match status" value="1"/>
</dbReference>
<comment type="caution">
    <text evidence="5">The sequence shown here is derived from an EMBL/GenBank/DDBJ whole genome shotgun (WGS) entry which is preliminary data.</text>
</comment>
<dbReference type="InterPro" id="IPR010071">
    <property type="entry name" value="AA_adenyl_dom"/>
</dbReference>
<comment type="cofactor">
    <cofactor evidence="1">
        <name>pantetheine 4'-phosphate</name>
        <dbReference type="ChEBI" id="CHEBI:47942"/>
    </cofactor>
</comment>
<evidence type="ECO:0000313" key="6">
    <source>
        <dbReference type="Proteomes" id="UP000214600"/>
    </source>
</evidence>
<evidence type="ECO:0000256" key="3">
    <source>
        <dbReference type="ARBA" id="ARBA00022553"/>
    </source>
</evidence>
<accession>A0A228J3J8</accession>
<reference evidence="5 6" key="2">
    <citation type="submission" date="2017-08" db="EMBL/GenBank/DDBJ databases">
        <title>WGS of novel Burkholderia cepaca complex species.</title>
        <authorList>
            <person name="Lipuma J."/>
            <person name="Spilker T."/>
        </authorList>
    </citation>
    <scope>NUCLEOTIDE SEQUENCE [LARGE SCALE GENOMIC DNA]</scope>
    <source>
        <strain evidence="5 6">AU17325</strain>
    </source>
</reference>
<dbReference type="InterPro" id="IPR036736">
    <property type="entry name" value="ACP-like_sf"/>
</dbReference>
<dbReference type="InterPro" id="IPR029058">
    <property type="entry name" value="AB_hydrolase_fold"/>
</dbReference>
<dbReference type="InterPro" id="IPR045851">
    <property type="entry name" value="AMP-bd_C_sf"/>
</dbReference>
<dbReference type="InterPro" id="IPR042099">
    <property type="entry name" value="ANL_N_sf"/>
</dbReference>
<dbReference type="OrthoDB" id="9154499at2"/>
<feature type="domain" description="Carrier" evidence="4">
    <location>
        <begin position="958"/>
        <end position="1033"/>
    </location>
</feature>
<dbReference type="Gene3D" id="3.30.559.30">
    <property type="entry name" value="Nonribosomal peptide synthetase, condensation domain"/>
    <property type="match status" value="1"/>
</dbReference>
<dbReference type="Proteomes" id="UP000214600">
    <property type="component" value="Unassembled WGS sequence"/>
</dbReference>